<dbReference type="RefSeq" id="WP_008825571.1">
    <property type="nucleotide sequence ID" value="NZ_AFNU02000013.1"/>
</dbReference>
<evidence type="ECO:0008006" key="5">
    <source>
        <dbReference type="Google" id="ProtNLM"/>
    </source>
</evidence>
<keyword evidence="2" id="KW-1133">Transmembrane helix</keyword>
<protein>
    <recommendedName>
        <fullName evidence="5">DUF2933 domain-containing protein</fullName>
    </recommendedName>
</protein>
<evidence type="ECO:0000256" key="1">
    <source>
        <dbReference type="SAM" id="MobiDB-lite"/>
    </source>
</evidence>
<dbReference type="OrthoDB" id="2989509at2"/>
<keyword evidence="2" id="KW-0812">Transmembrane</keyword>
<dbReference type="InParanoid" id="F7PW88"/>
<keyword evidence="4" id="KW-1185">Reference proteome</keyword>
<keyword evidence="2" id="KW-0472">Membrane</keyword>
<feature type="transmembrane region" description="Helical" evidence="2">
    <location>
        <begin position="31"/>
        <end position="48"/>
    </location>
</feature>
<dbReference type="Proteomes" id="UP000005707">
    <property type="component" value="Unassembled WGS sequence"/>
</dbReference>
<evidence type="ECO:0000313" key="3">
    <source>
        <dbReference type="EMBL" id="ERJ11254.1"/>
    </source>
</evidence>
<dbReference type="Pfam" id="PF11666">
    <property type="entry name" value="DUF2933"/>
    <property type="match status" value="1"/>
</dbReference>
<proteinExistence type="predicted"/>
<feature type="transmembrane region" description="Helical" evidence="2">
    <location>
        <begin position="60"/>
        <end position="76"/>
    </location>
</feature>
<feature type="region of interest" description="Disordered" evidence="1">
    <location>
        <begin position="1"/>
        <end position="27"/>
    </location>
</feature>
<name>F7PW88_9MOLU</name>
<evidence type="ECO:0000256" key="2">
    <source>
        <dbReference type="SAM" id="Phobius"/>
    </source>
</evidence>
<dbReference type="InterPro" id="IPR021682">
    <property type="entry name" value="DUF2933"/>
</dbReference>
<gene>
    <name evidence="3" type="ORF">HLPCO_002694</name>
</gene>
<reference evidence="3 4" key="2">
    <citation type="journal article" date="2013" name="PLoS ONE">
        <title>INDIGO - INtegrated Data Warehouse of MIcrobial GenOmes with Examples from the Red Sea Extremophiles.</title>
        <authorList>
            <person name="Alam I."/>
            <person name="Antunes A."/>
            <person name="Kamau A.A."/>
            <person name="Ba Alawi W."/>
            <person name="Kalkatawi M."/>
            <person name="Stingl U."/>
            <person name="Bajic V.B."/>
        </authorList>
    </citation>
    <scope>NUCLEOTIDE SEQUENCE [LARGE SCALE GENOMIC DNA]</scope>
    <source>
        <strain evidence="3 4">SSD-17B</strain>
    </source>
</reference>
<feature type="compositionally biased region" description="Basic and acidic residues" evidence="1">
    <location>
        <begin position="1"/>
        <end position="21"/>
    </location>
</feature>
<dbReference type="AlphaFoldDB" id="F7PW88"/>
<accession>F7PW88</accession>
<dbReference type="EMBL" id="AFNU02000013">
    <property type="protein sequence ID" value="ERJ11254.1"/>
    <property type="molecule type" value="Genomic_DNA"/>
</dbReference>
<comment type="caution">
    <text evidence="3">The sequence shown here is derived from an EMBL/GenBank/DDBJ whole genome shotgun (WGS) entry which is preliminary data.</text>
</comment>
<reference evidence="3 4" key="1">
    <citation type="journal article" date="2011" name="J. Bacteriol.">
        <title>Genome sequence of Haloplasma contractile, an unusual contractile bacterium from a deep-sea anoxic brine lake.</title>
        <authorList>
            <person name="Antunes A."/>
            <person name="Alam I."/>
            <person name="El Dorry H."/>
            <person name="Siam R."/>
            <person name="Robertson A."/>
            <person name="Bajic V.B."/>
            <person name="Stingl U."/>
        </authorList>
    </citation>
    <scope>NUCLEOTIDE SEQUENCE [LARGE SCALE GENOMIC DNA]</scope>
    <source>
        <strain evidence="3 4">SSD-17B</strain>
    </source>
</reference>
<evidence type="ECO:0000313" key="4">
    <source>
        <dbReference type="Proteomes" id="UP000005707"/>
    </source>
</evidence>
<organism evidence="3 4">
    <name type="scientific">Haloplasma contractile SSD-17B</name>
    <dbReference type="NCBI Taxonomy" id="1033810"/>
    <lineage>
        <taxon>Bacteria</taxon>
        <taxon>Bacillati</taxon>
        <taxon>Mycoplasmatota</taxon>
        <taxon>Mollicutes</taxon>
        <taxon>Haloplasmatales</taxon>
        <taxon>Haloplasmataceae</taxon>
        <taxon>Haloplasma</taxon>
    </lineage>
</organism>
<sequence length="96" mass="11338">MLENKEVNPEHNKDCQHDNESKHKHHGHNHGLMMILCLLPMGLFMYYLYSKSTSVNESPWLFAFLILCPIMHLFMMRGMHKHSGDEDVQEQEVDEI</sequence>